<evidence type="ECO:0000313" key="1">
    <source>
        <dbReference type="EMBL" id="ORD93195.1"/>
    </source>
</evidence>
<proteinExistence type="predicted"/>
<dbReference type="VEuPathDB" id="MicrosporidiaDB:ECANGB1_662"/>
<protein>
    <submittedName>
        <fullName evidence="1">Uncharacterized protein</fullName>
    </submittedName>
</protein>
<dbReference type="AlphaFoldDB" id="A0A1Y1S4A2"/>
<keyword evidence="2" id="KW-1185">Reference proteome</keyword>
<comment type="caution">
    <text evidence="1">The sequence shown here is derived from an EMBL/GenBank/DDBJ whole genome shotgun (WGS) entry which is preliminary data.</text>
</comment>
<sequence>MQIEDIFEFDLKKFHEIEDEIENTCYFLINDVSFAVDHKQYAREVFKEEDVNETVQEYFGKLFKKIREKRTDGTAYKEALENDGEAELNESYPSDLETDTRIQANCKRAYLNMLQLNKTFSMYYNLFTYHFSLYEMYGYPMFRIILKVLLHFDQKEVFYFLKEVCSGGKMLNFYVHLHHLMSTEIDEMVVIELSRYSRVRSSHL</sequence>
<gene>
    <name evidence="1" type="ORF">ECANGB1_662</name>
</gene>
<name>A0A1Y1S4A2_9MICR</name>
<dbReference type="EMBL" id="LWDP01000150">
    <property type="protein sequence ID" value="ORD93195.1"/>
    <property type="molecule type" value="Genomic_DNA"/>
</dbReference>
<accession>A0A1Y1S4A2</accession>
<organism evidence="1 2">
    <name type="scientific">Enterospora canceri</name>
    <dbReference type="NCBI Taxonomy" id="1081671"/>
    <lineage>
        <taxon>Eukaryota</taxon>
        <taxon>Fungi</taxon>
        <taxon>Fungi incertae sedis</taxon>
        <taxon>Microsporidia</taxon>
        <taxon>Enterocytozoonidae</taxon>
        <taxon>Enterospora</taxon>
    </lineage>
</organism>
<reference evidence="1 2" key="1">
    <citation type="journal article" date="2017" name="Environ. Microbiol.">
        <title>Decay of the glycolytic pathway and adaptation to intranuclear parasitism within Enterocytozoonidae microsporidia.</title>
        <authorList>
            <person name="Wiredu Boakye D."/>
            <person name="Jaroenlak P."/>
            <person name="Prachumwat A."/>
            <person name="Williams T.A."/>
            <person name="Bateman K.S."/>
            <person name="Itsathitphaisarn O."/>
            <person name="Sritunyalucksana K."/>
            <person name="Paszkiewicz K.H."/>
            <person name="Moore K.A."/>
            <person name="Stentiford G.D."/>
            <person name="Williams B.A."/>
        </authorList>
    </citation>
    <scope>NUCLEOTIDE SEQUENCE [LARGE SCALE GENOMIC DNA]</scope>
    <source>
        <strain evidence="1 2">GB1</strain>
    </source>
</reference>
<evidence type="ECO:0000313" key="2">
    <source>
        <dbReference type="Proteomes" id="UP000192639"/>
    </source>
</evidence>
<dbReference type="OrthoDB" id="2195165at2759"/>
<dbReference type="Proteomes" id="UP000192639">
    <property type="component" value="Unassembled WGS sequence"/>
</dbReference>